<reference evidence="7 8" key="1">
    <citation type="journal article" date="2024" name="IMA Fungus">
        <title>IMA Genome - F19 : A genome assembly and annotation guide to empower mycologists, including annotated draft genome sequences of Ceratocystis pirilliformis, Diaporthe australafricana, Fusarium ophioides, Paecilomyces lecythidis, and Sporothrix stenoceras.</title>
        <authorList>
            <person name="Aylward J."/>
            <person name="Wilson A.M."/>
            <person name="Visagie C.M."/>
            <person name="Spraker J."/>
            <person name="Barnes I."/>
            <person name="Buitendag C."/>
            <person name="Ceriani C."/>
            <person name="Del Mar Angel L."/>
            <person name="du Plessis D."/>
            <person name="Fuchs T."/>
            <person name="Gasser K."/>
            <person name="Kramer D."/>
            <person name="Li W."/>
            <person name="Munsamy K."/>
            <person name="Piso A."/>
            <person name="Price J.L."/>
            <person name="Sonnekus B."/>
            <person name="Thomas C."/>
            <person name="van der Nest A."/>
            <person name="van Dijk A."/>
            <person name="van Heerden A."/>
            <person name="van Vuuren N."/>
            <person name="Yilmaz N."/>
            <person name="Duong T.A."/>
            <person name="van der Merwe N.A."/>
            <person name="Wingfield M.J."/>
            <person name="Wingfield B.D."/>
        </authorList>
    </citation>
    <scope>NUCLEOTIDE SEQUENCE [LARGE SCALE GENOMIC DNA]</scope>
    <source>
        <strain evidence="7 8">CMW 18167</strain>
    </source>
</reference>
<evidence type="ECO:0000259" key="6">
    <source>
        <dbReference type="Pfam" id="PF24883"/>
    </source>
</evidence>
<evidence type="ECO:0000256" key="2">
    <source>
        <dbReference type="SAM" id="MobiDB-lite"/>
    </source>
</evidence>
<dbReference type="Gene3D" id="1.25.40.20">
    <property type="entry name" value="Ankyrin repeat-containing domain"/>
    <property type="match status" value="1"/>
</dbReference>
<proteinExistence type="predicted"/>
<dbReference type="SUPFAM" id="SSF48403">
    <property type="entry name" value="Ankyrin repeat"/>
    <property type="match status" value="1"/>
</dbReference>
<evidence type="ECO:0000313" key="8">
    <source>
        <dbReference type="Proteomes" id="UP001583193"/>
    </source>
</evidence>
<feature type="region of interest" description="Disordered" evidence="2">
    <location>
        <begin position="16"/>
        <end position="38"/>
    </location>
</feature>
<evidence type="ECO:0000259" key="4">
    <source>
        <dbReference type="Pfam" id="PF22939"/>
    </source>
</evidence>
<evidence type="ECO:0000256" key="1">
    <source>
        <dbReference type="ARBA" id="ARBA00022737"/>
    </source>
</evidence>
<dbReference type="Proteomes" id="UP001583193">
    <property type="component" value="Unassembled WGS sequence"/>
</dbReference>
<evidence type="ECO:0000259" key="5">
    <source>
        <dbReference type="Pfam" id="PF23239"/>
    </source>
</evidence>
<keyword evidence="8" id="KW-1185">Reference proteome</keyword>
<dbReference type="InterPro" id="IPR027417">
    <property type="entry name" value="P-loop_NTPase"/>
</dbReference>
<evidence type="ECO:0000259" key="3">
    <source>
        <dbReference type="Pfam" id="PF17100"/>
    </source>
</evidence>
<protein>
    <recommendedName>
        <fullName evidence="9">NWD NACHT-NTPase N-terminal domain-containing protein</fullName>
    </recommendedName>
</protein>
<name>A0ABR3X2D7_9EURO</name>
<dbReference type="InterPro" id="IPR054471">
    <property type="entry name" value="GPIID_WHD"/>
</dbReference>
<dbReference type="Pfam" id="PF22939">
    <property type="entry name" value="WHD_GPIID"/>
    <property type="match status" value="1"/>
</dbReference>
<dbReference type="InterPro" id="IPR036770">
    <property type="entry name" value="Ankyrin_rpt-contain_sf"/>
</dbReference>
<accession>A0ABR3X2D7</accession>
<dbReference type="EMBL" id="JAVDPF010000032">
    <property type="protein sequence ID" value="KAL1870025.1"/>
    <property type="molecule type" value="Genomic_DNA"/>
</dbReference>
<dbReference type="Pfam" id="PF24883">
    <property type="entry name" value="NPHP3_N"/>
    <property type="match status" value="1"/>
</dbReference>
<dbReference type="PANTHER" id="PTHR10039:SF17">
    <property type="entry name" value="FUNGAL STAND N-TERMINAL GOODBYE DOMAIN-CONTAINING PROTEIN-RELATED"/>
    <property type="match status" value="1"/>
</dbReference>
<feature type="domain" description="NWD NACHT-NTPase N-terminal" evidence="3">
    <location>
        <begin position="70"/>
        <end position="285"/>
    </location>
</feature>
<keyword evidence="1" id="KW-0677">Repeat</keyword>
<dbReference type="InterPro" id="IPR002110">
    <property type="entry name" value="Ankyrin_rpt"/>
</dbReference>
<dbReference type="InterPro" id="IPR031359">
    <property type="entry name" value="NACHT_N"/>
</dbReference>
<dbReference type="PANTHER" id="PTHR10039">
    <property type="entry name" value="AMELOGENIN"/>
    <property type="match status" value="1"/>
</dbReference>
<dbReference type="SMART" id="SM00248">
    <property type="entry name" value="ANK"/>
    <property type="match status" value="4"/>
</dbReference>
<dbReference type="SUPFAM" id="SSF52540">
    <property type="entry name" value="P-loop containing nucleoside triphosphate hydrolases"/>
    <property type="match status" value="1"/>
</dbReference>
<dbReference type="InterPro" id="IPR055497">
    <property type="entry name" value="DUF7069"/>
</dbReference>
<gene>
    <name evidence="7" type="ORF">Plec18167_007543</name>
</gene>
<comment type="caution">
    <text evidence="7">The sequence shown here is derived from an EMBL/GenBank/DDBJ whole genome shotgun (WGS) entry which is preliminary data.</text>
</comment>
<dbReference type="Pfam" id="PF17100">
    <property type="entry name" value="NACHT_N"/>
    <property type="match status" value="1"/>
</dbReference>
<sequence>MGRFLSRLRLYRSKSRKAVSNTSSNGGHEYESTSPSDSKALSVLPNVTVNKNSEILIQNEADIYASSKDFWADAFRVLQQDEKNSKLITIYKEILSQELGVDAAALDDDRICVHISTFLESKSRLISDPAWTKTFQGKNAQVRAALDTVVKAVLYVKSFIGEALAAEPHASLVWAGLLVNVSQQPNDLVKGVDYISDLLCRFSVTERLYRSQLNSISTSKSSPDLRNLRNHFETALTQLYSKILRYQGQALYYMKYSTGIRLTRDMVKLDDWSSLIDEMKEQEMICVRSMEILDSDKLSNEIRGLGDRMQHLLDVAYAQYSANVALQQNAQEAVSTLKLEQKFLGDQYKVASKEECVRNFYTSPYEDHMNRNPDAVDGTCQWVLQNPTFTAWRDAESSSFLWISADPGCGKSVLAKMLVRLLSQPTEPNIAPERRRTVCYFFFKEDDSLQRSAENAVCALLHQLLSKDDNSALIGHALEEYQKAGSNLRSSFTRLWKIFIDAATDPQAGEVICILDALDECDWVEEGRGQSQLIDALRKFHRDYVEDDESAGRVRLKVLVTSRPYIDIERKFRTLTRRFPTLRLAGENESKQISKEIDVVVKERVKILGDDLDLPASTVSALETHLLTTTQRTYLWVRLIFDVLKEQLKTTEKHLLRVIDEIPDSVEAAYETILKRIPKREVPRARKLLHFVVAATRPLTVSEMNIALAMEEGCKEFEDLDLEPEQAFQATIRNICGLFITVVDSRIYLIHQTARSFLVSTNALADIPHPAERSLQWGGSLEPKDSHRLLGTVCINYLLLTDFKITTHFTDPSSLEVDPADERSFLLYSAGNWWLHVQNMDEEEIEKPTLQDSIYELCQTDTGTFKAWFGLARKNLNKPLGMSLDINGREDFHLLEIGSLLGLENIVRHAKGLPGVKEYFLFSIRVAASHGYDKVIRIILDEEEDLDLDLDGPFKDAIPRRKLSVAQALIDGGAGKDNHYEEALDLAISCCFVELVELLADRGVNLKRSLPGGMSLLMPSLYAVDMDMLSCLIKRGVTPNDLYGSPMSPLSWAVSWNSVVLTSFLIQNGADVDLAGSDNWKPIDRALTGEDVSEGFRQRYGSDEEYLVELSRKDMVISLLLENGAGLKGLDDSKKEALSGYRRRQAKREEAGTTLESHFNLRLKSETEPYVLFDYSDSDDEDDGELEGSDDL</sequence>
<feature type="compositionally biased region" description="Polar residues" evidence="2">
    <location>
        <begin position="18"/>
        <end position="38"/>
    </location>
</feature>
<evidence type="ECO:0008006" key="9">
    <source>
        <dbReference type="Google" id="ProtNLM"/>
    </source>
</evidence>
<dbReference type="InterPro" id="IPR056884">
    <property type="entry name" value="NPHP3-like_N"/>
</dbReference>
<organism evidence="7 8">
    <name type="scientific">Paecilomyces lecythidis</name>
    <dbReference type="NCBI Taxonomy" id="3004212"/>
    <lineage>
        <taxon>Eukaryota</taxon>
        <taxon>Fungi</taxon>
        <taxon>Dikarya</taxon>
        <taxon>Ascomycota</taxon>
        <taxon>Pezizomycotina</taxon>
        <taxon>Eurotiomycetes</taxon>
        <taxon>Eurotiomycetidae</taxon>
        <taxon>Eurotiales</taxon>
        <taxon>Thermoascaceae</taxon>
        <taxon>Paecilomyces</taxon>
    </lineage>
</organism>
<dbReference type="Pfam" id="PF23239">
    <property type="entry name" value="DUF7069"/>
    <property type="match status" value="1"/>
</dbReference>
<dbReference type="Gene3D" id="3.40.50.300">
    <property type="entry name" value="P-loop containing nucleotide triphosphate hydrolases"/>
    <property type="match status" value="1"/>
</dbReference>
<evidence type="ECO:0000313" key="7">
    <source>
        <dbReference type="EMBL" id="KAL1870025.1"/>
    </source>
</evidence>
<feature type="domain" description="Nephrocystin 3-like N-terminal" evidence="6">
    <location>
        <begin position="378"/>
        <end position="563"/>
    </location>
</feature>
<feature type="domain" description="DUF7069" evidence="5">
    <location>
        <begin position="593"/>
        <end position="658"/>
    </location>
</feature>
<feature type="domain" description="GPI inositol-deacylase winged helix" evidence="4">
    <location>
        <begin position="684"/>
        <end position="763"/>
    </location>
</feature>